<comment type="cofactor">
    <cofactor evidence="1">
        <name>Mg(2+)</name>
        <dbReference type="ChEBI" id="CHEBI:18420"/>
    </cofactor>
</comment>
<dbReference type="EMBL" id="LGGW01000094">
    <property type="protein sequence ID" value="KUK89388.1"/>
    <property type="molecule type" value="Genomic_DNA"/>
</dbReference>
<dbReference type="Pfam" id="PF01715">
    <property type="entry name" value="IPPT"/>
    <property type="match status" value="1"/>
</dbReference>
<dbReference type="GO" id="GO:0052381">
    <property type="term" value="F:tRNA dimethylallyltransferase activity"/>
    <property type="evidence" value="ECO:0007669"/>
    <property type="project" value="UniProtKB-EC"/>
</dbReference>
<name>A0A101I5Z9_9BACT</name>
<comment type="similarity">
    <text evidence="3 14">Belongs to the IPP transferase family.</text>
</comment>
<organism evidence="15 16">
    <name type="scientific">Mesotoga infera</name>
    <dbReference type="NCBI Taxonomy" id="1236046"/>
    <lineage>
        <taxon>Bacteria</taxon>
        <taxon>Thermotogati</taxon>
        <taxon>Thermotogota</taxon>
        <taxon>Thermotogae</taxon>
        <taxon>Kosmotogales</taxon>
        <taxon>Kosmotogaceae</taxon>
        <taxon>Mesotoga</taxon>
    </lineage>
</organism>
<dbReference type="Gene3D" id="3.40.50.300">
    <property type="entry name" value="P-loop containing nucleotide triphosphate hydrolases"/>
    <property type="match status" value="1"/>
</dbReference>
<evidence type="ECO:0000256" key="14">
    <source>
        <dbReference type="RuleBase" id="RU003785"/>
    </source>
</evidence>
<comment type="catalytic activity">
    <reaction evidence="11 12">
        <text>adenosine(37) in tRNA + dimethylallyl diphosphate = N(6)-dimethylallyladenosine(37) in tRNA + diphosphate</text>
        <dbReference type="Rhea" id="RHEA:26482"/>
        <dbReference type="Rhea" id="RHEA-COMP:10162"/>
        <dbReference type="Rhea" id="RHEA-COMP:10375"/>
        <dbReference type="ChEBI" id="CHEBI:33019"/>
        <dbReference type="ChEBI" id="CHEBI:57623"/>
        <dbReference type="ChEBI" id="CHEBI:74411"/>
        <dbReference type="ChEBI" id="CHEBI:74415"/>
        <dbReference type="EC" id="2.5.1.75"/>
    </reaction>
</comment>
<evidence type="ECO:0000256" key="2">
    <source>
        <dbReference type="ARBA" id="ARBA00003213"/>
    </source>
</evidence>
<comment type="caution">
    <text evidence="15">The sequence shown here is derived from an EMBL/GenBank/DDBJ whole genome shotgun (WGS) entry which is preliminary data.</text>
</comment>
<evidence type="ECO:0000256" key="11">
    <source>
        <dbReference type="ARBA" id="ARBA00049563"/>
    </source>
</evidence>
<keyword evidence="7 12" id="KW-0819">tRNA processing</keyword>
<protein>
    <recommendedName>
        <fullName evidence="5 12">tRNA dimethylallyltransferase</fullName>
        <ecNumber evidence="4 12">2.5.1.75</ecNumber>
    </recommendedName>
</protein>
<evidence type="ECO:0000256" key="5">
    <source>
        <dbReference type="ARBA" id="ARBA00017477"/>
    </source>
</evidence>
<dbReference type="PANTHER" id="PTHR11088">
    <property type="entry name" value="TRNA DIMETHYLALLYLTRANSFERASE"/>
    <property type="match status" value="1"/>
</dbReference>
<dbReference type="Proteomes" id="UP000055014">
    <property type="component" value="Unassembled WGS sequence"/>
</dbReference>
<dbReference type="Gene3D" id="1.10.20.140">
    <property type="match status" value="1"/>
</dbReference>
<keyword evidence="6 14" id="KW-0808">Transferase</keyword>
<evidence type="ECO:0000256" key="1">
    <source>
        <dbReference type="ARBA" id="ARBA00001946"/>
    </source>
</evidence>
<evidence type="ECO:0000256" key="6">
    <source>
        <dbReference type="ARBA" id="ARBA00022679"/>
    </source>
</evidence>
<dbReference type="AlphaFoldDB" id="A0A101I5Z9"/>
<sequence>MIPLLLGPTAVGKTSLLLEMARRLPIEVISVDSRQIYRFMDIGTAKPTKREQVMLKHWLIDIRDPDEDFDVMEFRKLALQSISDIVSRGKIPVLAGGTGLYAESLIKGLTDLPPRDEQVRRALLEIESQSKGSLRRILKKVDSKAFDLLHENDLKRTIRYLEVFFKTGRPLTELHGESESSDE</sequence>
<accession>A0A101I5Z9</accession>
<dbReference type="SUPFAM" id="SSF52540">
    <property type="entry name" value="P-loop containing nucleoside triphosphate hydrolases"/>
    <property type="match status" value="1"/>
</dbReference>
<gene>
    <name evidence="15" type="ORF">XE02_1052</name>
</gene>
<dbReference type="InterPro" id="IPR018022">
    <property type="entry name" value="IPT"/>
</dbReference>
<proteinExistence type="inferred from homology"/>
<comment type="function">
    <text evidence="2 13">Catalyzes the transfer of a dimethylallyl group onto the adenine at position 37 in tRNAs that read codons beginning with uridine, leading to the formation of N6-(dimethylallyl)adenosine (i(6)A).</text>
</comment>
<evidence type="ECO:0000256" key="7">
    <source>
        <dbReference type="ARBA" id="ARBA00022694"/>
    </source>
</evidence>
<evidence type="ECO:0000256" key="8">
    <source>
        <dbReference type="ARBA" id="ARBA00022741"/>
    </source>
</evidence>
<dbReference type="EC" id="2.5.1.75" evidence="4 12"/>
<evidence type="ECO:0000256" key="13">
    <source>
        <dbReference type="RuleBase" id="RU003784"/>
    </source>
</evidence>
<dbReference type="GO" id="GO:0006400">
    <property type="term" value="P:tRNA modification"/>
    <property type="evidence" value="ECO:0007669"/>
    <property type="project" value="TreeGrafter"/>
</dbReference>
<reference evidence="16" key="1">
    <citation type="journal article" date="2015" name="MBio">
        <title>Genome-Resolved Metagenomic Analysis Reveals Roles for Candidate Phyla and Other Microbial Community Members in Biogeochemical Transformations in Oil Reservoirs.</title>
        <authorList>
            <person name="Hu P."/>
            <person name="Tom L."/>
            <person name="Singh A."/>
            <person name="Thomas B.C."/>
            <person name="Baker B.J."/>
            <person name="Piceno Y.M."/>
            <person name="Andersen G.L."/>
            <person name="Banfield J.F."/>
        </authorList>
    </citation>
    <scope>NUCLEOTIDE SEQUENCE [LARGE SCALE GENOMIC DNA]</scope>
</reference>
<evidence type="ECO:0000313" key="15">
    <source>
        <dbReference type="EMBL" id="KUK89388.1"/>
    </source>
</evidence>
<evidence type="ECO:0000256" key="3">
    <source>
        <dbReference type="ARBA" id="ARBA00005842"/>
    </source>
</evidence>
<keyword evidence="8 14" id="KW-0547">Nucleotide-binding</keyword>
<evidence type="ECO:0000313" key="16">
    <source>
        <dbReference type="Proteomes" id="UP000055014"/>
    </source>
</evidence>
<dbReference type="InterPro" id="IPR039657">
    <property type="entry name" value="Dimethylallyltransferase"/>
</dbReference>
<evidence type="ECO:0000256" key="4">
    <source>
        <dbReference type="ARBA" id="ARBA00012665"/>
    </source>
</evidence>
<dbReference type="PANTHER" id="PTHR11088:SF60">
    <property type="entry name" value="TRNA DIMETHYLALLYLTRANSFERASE"/>
    <property type="match status" value="1"/>
</dbReference>
<feature type="non-terminal residue" evidence="15">
    <location>
        <position position="183"/>
    </location>
</feature>
<dbReference type="InterPro" id="IPR027417">
    <property type="entry name" value="P-loop_NTPase"/>
</dbReference>
<keyword evidence="9 14" id="KW-0067">ATP-binding</keyword>
<dbReference type="GO" id="GO:0005524">
    <property type="term" value="F:ATP binding"/>
    <property type="evidence" value="ECO:0007669"/>
    <property type="project" value="UniProtKB-KW"/>
</dbReference>
<evidence type="ECO:0000256" key="12">
    <source>
        <dbReference type="RuleBase" id="RU003783"/>
    </source>
</evidence>
<evidence type="ECO:0000256" key="10">
    <source>
        <dbReference type="ARBA" id="ARBA00022842"/>
    </source>
</evidence>
<dbReference type="NCBIfam" id="TIGR00174">
    <property type="entry name" value="miaA"/>
    <property type="match status" value="1"/>
</dbReference>
<keyword evidence="10" id="KW-0460">Magnesium</keyword>
<evidence type="ECO:0000256" key="9">
    <source>
        <dbReference type="ARBA" id="ARBA00022840"/>
    </source>
</evidence>